<keyword evidence="1 2" id="KW-0238">DNA-binding</keyword>
<evidence type="ECO:0000256" key="3">
    <source>
        <dbReference type="SAM" id="MobiDB-lite"/>
    </source>
</evidence>
<gene>
    <name evidence="5" type="ORF">BGL_2c20780</name>
</gene>
<feature type="domain" description="HTH tetR-type" evidence="4">
    <location>
        <begin position="28"/>
        <end position="88"/>
    </location>
</feature>
<dbReference type="Gene3D" id="1.10.357.10">
    <property type="entry name" value="Tetracycline Repressor, domain 2"/>
    <property type="match status" value="1"/>
</dbReference>
<evidence type="ECO:0000313" key="6">
    <source>
        <dbReference type="Proteomes" id="UP000031838"/>
    </source>
</evidence>
<evidence type="ECO:0000259" key="4">
    <source>
        <dbReference type="PROSITE" id="PS50977"/>
    </source>
</evidence>
<name>A0A0B6RXN6_BURPL</name>
<evidence type="ECO:0000313" key="5">
    <source>
        <dbReference type="EMBL" id="AJK50142.1"/>
    </source>
</evidence>
<reference evidence="5 6" key="2">
    <citation type="journal article" date="2016" name="Appl. Microbiol. Biotechnol.">
        <title>Mutations improving production and secretion of extracellular lipase by Burkholderia glumae PG1.</title>
        <authorList>
            <person name="Knapp A."/>
            <person name="Voget S."/>
            <person name="Gao R."/>
            <person name="Zaburannyi N."/>
            <person name="Krysciak D."/>
            <person name="Breuer M."/>
            <person name="Hauer B."/>
            <person name="Streit W.R."/>
            <person name="Muller R."/>
            <person name="Daniel R."/>
            <person name="Jaeger K.E."/>
        </authorList>
    </citation>
    <scope>NUCLEOTIDE SEQUENCE [LARGE SCALE GENOMIC DNA]</scope>
    <source>
        <strain evidence="5 6">PG1</strain>
    </source>
</reference>
<dbReference type="HOGENOM" id="CLU_069356_1_3_4"/>
<dbReference type="InterPro" id="IPR050109">
    <property type="entry name" value="HTH-type_TetR-like_transc_reg"/>
</dbReference>
<dbReference type="GO" id="GO:0000976">
    <property type="term" value="F:transcription cis-regulatory region binding"/>
    <property type="evidence" value="ECO:0007669"/>
    <property type="project" value="TreeGrafter"/>
</dbReference>
<evidence type="ECO:0000256" key="1">
    <source>
        <dbReference type="ARBA" id="ARBA00023125"/>
    </source>
</evidence>
<dbReference type="PRINTS" id="PR00455">
    <property type="entry name" value="HTHTETR"/>
</dbReference>
<keyword evidence="6" id="KW-1185">Reference proteome</keyword>
<dbReference type="EMBL" id="CP002581">
    <property type="protein sequence ID" value="AJK50142.1"/>
    <property type="molecule type" value="Genomic_DNA"/>
</dbReference>
<reference evidence="6" key="1">
    <citation type="submission" date="2011-03" db="EMBL/GenBank/DDBJ databases">
        <authorList>
            <person name="Voget S."/>
            <person name="Streit W.R."/>
            <person name="Jaeger K.E."/>
            <person name="Daniel R."/>
        </authorList>
    </citation>
    <scope>NUCLEOTIDE SEQUENCE [LARGE SCALE GENOMIC DNA]</scope>
    <source>
        <strain evidence="6">PG1</strain>
    </source>
</reference>
<dbReference type="PROSITE" id="PS50977">
    <property type="entry name" value="HTH_TETR_2"/>
    <property type="match status" value="1"/>
</dbReference>
<dbReference type="RefSeq" id="WP_042628452.1">
    <property type="nucleotide sequence ID" value="NZ_CP002581.1"/>
</dbReference>
<evidence type="ECO:0000256" key="2">
    <source>
        <dbReference type="PROSITE-ProRule" id="PRU00335"/>
    </source>
</evidence>
<dbReference type="Proteomes" id="UP000031838">
    <property type="component" value="Chromosome 2"/>
</dbReference>
<dbReference type="SUPFAM" id="SSF46689">
    <property type="entry name" value="Homeodomain-like"/>
    <property type="match status" value="1"/>
</dbReference>
<dbReference type="PANTHER" id="PTHR30055">
    <property type="entry name" value="HTH-TYPE TRANSCRIPTIONAL REGULATOR RUTR"/>
    <property type="match status" value="1"/>
</dbReference>
<dbReference type="Pfam" id="PF00440">
    <property type="entry name" value="TetR_N"/>
    <property type="match status" value="1"/>
</dbReference>
<dbReference type="KEGG" id="bgp:BGL_2c20780"/>
<feature type="DNA-binding region" description="H-T-H motif" evidence="2">
    <location>
        <begin position="51"/>
        <end position="70"/>
    </location>
</feature>
<accession>A0A0B6RXN6</accession>
<organism evidence="5 6">
    <name type="scientific">Burkholderia plantarii</name>
    <dbReference type="NCBI Taxonomy" id="41899"/>
    <lineage>
        <taxon>Bacteria</taxon>
        <taxon>Pseudomonadati</taxon>
        <taxon>Pseudomonadota</taxon>
        <taxon>Betaproteobacteria</taxon>
        <taxon>Burkholderiales</taxon>
        <taxon>Burkholderiaceae</taxon>
        <taxon>Burkholderia</taxon>
    </lineage>
</organism>
<sequence>MKPSNDHARPATGVTPRRARGRPASNEAGGADALLRNARIAFARRGYEATSVREIAKASGVDPALVAHHFGSKESLWLAVVERIADEAAPMIEQTGMLRDAAGLGVRERVEAALSLLIDQVFSTPDVGMFFSTAATESGARLDVLIERLVRPYHDVLVPLLADAIESGAVPPQDAQILFMLLVNGISKTVSYGHVLSPFSVLPKRPEAFRQAVLASALAMLGRGPGGRGARLPR</sequence>
<dbReference type="GO" id="GO:0003700">
    <property type="term" value="F:DNA-binding transcription factor activity"/>
    <property type="evidence" value="ECO:0007669"/>
    <property type="project" value="TreeGrafter"/>
</dbReference>
<dbReference type="InterPro" id="IPR009057">
    <property type="entry name" value="Homeodomain-like_sf"/>
</dbReference>
<dbReference type="SUPFAM" id="SSF48498">
    <property type="entry name" value="Tetracyclin repressor-like, C-terminal domain"/>
    <property type="match status" value="1"/>
</dbReference>
<dbReference type="AlphaFoldDB" id="A0A0B6RXN6"/>
<dbReference type="InterPro" id="IPR036271">
    <property type="entry name" value="Tet_transcr_reg_TetR-rel_C_sf"/>
</dbReference>
<proteinExistence type="predicted"/>
<protein>
    <submittedName>
        <fullName evidence="5">Transcriptional regulator TetR family</fullName>
    </submittedName>
</protein>
<feature type="region of interest" description="Disordered" evidence="3">
    <location>
        <begin position="1"/>
        <end position="29"/>
    </location>
</feature>
<dbReference type="InterPro" id="IPR001647">
    <property type="entry name" value="HTH_TetR"/>
</dbReference>
<dbReference type="PANTHER" id="PTHR30055:SF235">
    <property type="entry name" value="TRANSCRIPTIONAL REGULATORY PROTEIN"/>
    <property type="match status" value="1"/>
</dbReference>